<proteinExistence type="predicted"/>
<sequence length="152" mass="18185">MAIQERVSTRSVLSNKNIVPEGQSVSCPLCSLHLEMPDHLFLHCQFFGKTWSLILDWWHVKWVCPKTLSNLAWWWFDTRLRILEKNVWEASFYATLWSLWLVRNDYVFNNASTSFEVVGELVKIRVAMWMKTKFAFMIYSVEEFKVYLNRHS</sequence>
<evidence type="ECO:0000313" key="2">
    <source>
        <dbReference type="Proteomes" id="UP001062846"/>
    </source>
</evidence>
<name>A0ACC0Q2Q4_RHOML</name>
<comment type="caution">
    <text evidence="1">The sequence shown here is derived from an EMBL/GenBank/DDBJ whole genome shotgun (WGS) entry which is preliminary data.</text>
</comment>
<accession>A0ACC0Q2Q4</accession>
<organism evidence="1 2">
    <name type="scientific">Rhododendron molle</name>
    <name type="common">Chinese azalea</name>
    <name type="synonym">Azalea mollis</name>
    <dbReference type="NCBI Taxonomy" id="49168"/>
    <lineage>
        <taxon>Eukaryota</taxon>
        <taxon>Viridiplantae</taxon>
        <taxon>Streptophyta</taxon>
        <taxon>Embryophyta</taxon>
        <taxon>Tracheophyta</taxon>
        <taxon>Spermatophyta</taxon>
        <taxon>Magnoliopsida</taxon>
        <taxon>eudicotyledons</taxon>
        <taxon>Gunneridae</taxon>
        <taxon>Pentapetalae</taxon>
        <taxon>asterids</taxon>
        <taxon>Ericales</taxon>
        <taxon>Ericaceae</taxon>
        <taxon>Ericoideae</taxon>
        <taxon>Rhodoreae</taxon>
        <taxon>Rhododendron</taxon>
    </lineage>
</organism>
<reference evidence="1" key="1">
    <citation type="submission" date="2022-02" db="EMBL/GenBank/DDBJ databases">
        <title>Plant Genome Project.</title>
        <authorList>
            <person name="Zhang R.-G."/>
        </authorList>
    </citation>
    <scope>NUCLEOTIDE SEQUENCE</scope>
    <source>
        <strain evidence="1">AT1</strain>
    </source>
</reference>
<keyword evidence="2" id="KW-1185">Reference proteome</keyword>
<evidence type="ECO:0000313" key="1">
    <source>
        <dbReference type="EMBL" id="KAI8571058.1"/>
    </source>
</evidence>
<dbReference type="EMBL" id="CM046388">
    <property type="protein sequence ID" value="KAI8571058.1"/>
    <property type="molecule type" value="Genomic_DNA"/>
</dbReference>
<gene>
    <name evidence="1" type="ORF">RHMOL_Rhmol01G0087500</name>
</gene>
<dbReference type="Proteomes" id="UP001062846">
    <property type="component" value="Chromosome 1"/>
</dbReference>
<protein>
    <submittedName>
        <fullName evidence="1">Uncharacterized protein</fullName>
    </submittedName>
</protein>